<dbReference type="PANTHER" id="PTHR31362:SF0">
    <property type="entry name" value="EXOSTOSIN DOMAIN-CONTAINING PROTEIN-RELATED"/>
    <property type="match status" value="1"/>
</dbReference>
<accession>A0A9W7A6Y4</accession>
<sequence length="616" mass="69513">MCKKWAVVTTIFGPTELVRQLVTMKDWCIVIVGDKKSPPTYDIESDNLVFLGPEEQEALPYKIIPLLKWNHFGRKNIGFLYAMHHGAEVIYDTDDDNILKINEKDGKPLIPDFNLGKRASRKDVMHSHQSHVYNPYPNFESLNVKDGSPVFVWPRGFPLDLITDESTWKARRGVKESNTTGLVTIVQSLADHDPDVDALYRLTSSLPLRFSSGGFPRLEVIPSGIMTPFNAQATLFGKDAFWGMLLPVTVHGRVSDIWRSYFTSRIMWEAGQHLAFASPMVTQCRNPHSYVADFDAESDLYERAGPLVSWLLEWRPASKSIEGMVEELAVAMYEMDFLHDILDVDLAIAWIEDLRALGVEPKPLSRWNQKKFDPYAQGTVGATKIVESDGTCEAKSLRDKSIWEHTMIPGIRLMGQFNFEQKYDEVQVWSKLWSNIFPLHNIAIMMPEISTDEASSPTTLLTANEISSPTASPMPGGTTLPQITPYMADRGYVSPYSNLRKTIIDTMGSGLDGVLYVHDDMVITAKFLSELRQNPNHDFIAAQWHWQHIDINVVNGVVTMEEFESWDWWKGCAKAFTSIAADERMGPFLDTGNPNKGENITFPACSLNVLSLLLLN</sequence>
<dbReference type="InterPro" id="IPR005049">
    <property type="entry name" value="STL-like"/>
</dbReference>
<gene>
    <name evidence="1" type="ORF">TrRE_jg2431</name>
</gene>
<evidence type="ECO:0000313" key="1">
    <source>
        <dbReference type="EMBL" id="GMH62455.1"/>
    </source>
</evidence>
<reference evidence="1" key="1">
    <citation type="submission" date="2022-07" db="EMBL/GenBank/DDBJ databases">
        <title>Genome analysis of Parmales, a sister group of diatoms, reveals the evolutionary specialization of diatoms from phago-mixotrophs to photoautotrophs.</title>
        <authorList>
            <person name="Ban H."/>
            <person name="Sato S."/>
            <person name="Yoshikawa S."/>
            <person name="Kazumasa Y."/>
            <person name="Nakamura Y."/>
            <person name="Ichinomiya M."/>
            <person name="Saitoh K."/>
            <person name="Sato N."/>
            <person name="Blanc-Mathieu R."/>
            <person name="Endo H."/>
            <person name="Kuwata A."/>
            <person name="Ogata H."/>
        </authorList>
    </citation>
    <scope>NUCLEOTIDE SEQUENCE</scope>
</reference>
<dbReference type="EMBL" id="BRXZ01005237">
    <property type="protein sequence ID" value="GMH62455.1"/>
    <property type="molecule type" value="Genomic_DNA"/>
</dbReference>
<dbReference type="Pfam" id="PF03385">
    <property type="entry name" value="STELLO"/>
    <property type="match status" value="1"/>
</dbReference>
<evidence type="ECO:0000313" key="2">
    <source>
        <dbReference type="Proteomes" id="UP001165082"/>
    </source>
</evidence>
<dbReference type="AlphaFoldDB" id="A0A9W7A6Y4"/>
<proteinExistence type="predicted"/>
<dbReference type="Proteomes" id="UP001165082">
    <property type="component" value="Unassembled WGS sequence"/>
</dbReference>
<dbReference type="OrthoDB" id="6083607at2759"/>
<organism evidence="1 2">
    <name type="scientific">Triparma retinervis</name>
    <dbReference type="NCBI Taxonomy" id="2557542"/>
    <lineage>
        <taxon>Eukaryota</taxon>
        <taxon>Sar</taxon>
        <taxon>Stramenopiles</taxon>
        <taxon>Ochrophyta</taxon>
        <taxon>Bolidophyceae</taxon>
        <taxon>Parmales</taxon>
        <taxon>Triparmaceae</taxon>
        <taxon>Triparma</taxon>
    </lineage>
</organism>
<name>A0A9W7A6Y4_9STRA</name>
<protein>
    <submittedName>
        <fullName evidence="1">Uncharacterized protein</fullName>
    </submittedName>
</protein>
<dbReference type="PANTHER" id="PTHR31362">
    <property type="entry name" value="GLYCOSYLTRANSFERASE STELLO1-RELATED"/>
    <property type="match status" value="1"/>
</dbReference>
<comment type="caution">
    <text evidence="1">The sequence shown here is derived from an EMBL/GenBank/DDBJ whole genome shotgun (WGS) entry which is preliminary data.</text>
</comment>
<keyword evidence="2" id="KW-1185">Reference proteome</keyword>